<dbReference type="AlphaFoldDB" id="A0A7D9JH54"/>
<name>A0A7D9JH54_PARCT</name>
<dbReference type="OrthoDB" id="8194935at2759"/>
<dbReference type="EMBL" id="CACRXK020016131">
    <property type="protein sequence ID" value="CAB4029376.1"/>
    <property type="molecule type" value="Genomic_DNA"/>
</dbReference>
<sequence length="243" mass="27933">MSEADQRFHRFIWRYGNERSSALFVFQWKRVLFGDACSPDLAMFAIRMLADVKENAQPIGAKALKENTYIDDVANSVSEPEEAKRTITEVDSILAMGKFSIKAWNSNHAAVYKNPQENEVEFLGHVWDKLKDTLKEKPKNSRFSWRRTFEKECLGIGDETLRSLGFLLPVTMKYRMDLQAIWEAGFIWDDPLSVESIDVWQKHVEEMNKLAEVELDRCLKPSDARGFAQLHAFSDAGDRGFGT</sequence>
<gene>
    <name evidence="1" type="ORF">PACLA_8A017444</name>
</gene>
<evidence type="ECO:0000313" key="1">
    <source>
        <dbReference type="EMBL" id="CAB4029376.1"/>
    </source>
</evidence>
<reference evidence="1" key="1">
    <citation type="submission" date="2020-04" db="EMBL/GenBank/DDBJ databases">
        <authorList>
            <person name="Alioto T."/>
            <person name="Alioto T."/>
            <person name="Gomez Garrido J."/>
        </authorList>
    </citation>
    <scope>NUCLEOTIDE SEQUENCE</scope>
    <source>
        <strain evidence="1">A484AB</strain>
    </source>
</reference>
<evidence type="ECO:0000313" key="2">
    <source>
        <dbReference type="Proteomes" id="UP001152795"/>
    </source>
</evidence>
<proteinExistence type="predicted"/>
<dbReference type="PANTHER" id="PTHR47331">
    <property type="entry name" value="PHD-TYPE DOMAIN-CONTAINING PROTEIN"/>
    <property type="match status" value="1"/>
</dbReference>
<dbReference type="InterPro" id="IPR008042">
    <property type="entry name" value="Retrotrans_Pao"/>
</dbReference>
<protein>
    <submittedName>
        <fullName evidence="1">Uncharacterized protein</fullName>
    </submittedName>
</protein>
<dbReference type="SUPFAM" id="SSF56672">
    <property type="entry name" value="DNA/RNA polymerases"/>
    <property type="match status" value="1"/>
</dbReference>
<dbReference type="Pfam" id="PF05380">
    <property type="entry name" value="Peptidase_A17"/>
    <property type="match status" value="1"/>
</dbReference>
<keyword evidence="2" id="KW-1185">Reference proteome</keyword>
<organism evidence="1 2">
    <name type="scientific">Paramuricea clavata</name>
    <name type="common">Red gorgonian</name>
    <name type="synonym">Violescent sea-whip</name>
    <dbReference type="NCBI Taxonomy" id="317549"/>
    <lineage>
        <taxon>Eukaryota</taxon>
        <taxon>Metazoa</taxon>
        <taxon>Cnidaria</taxon>
        <taxon>Anthozoa</taxon>
        <taxon>Octocorallia</taxon>
        <taxon>Malacalcyonacea</taxon>
        <taxon>Plexauridae</taxon>
        <taxon>Paramuricea</taxon>
    </lineage>
</organism>
<comment type="caution">
    <text evidence="1">The sequence shown here is derived from an EMBL/GenBank/DDBJ whole genome shotgun (WGS) entry which is preliminary data.</text>
</comment>
<dbReference type="InterPro" id="IPR043502">
    <property type="entry name" value="DNA/RNA_pol_sf"/>
</dbReference>
<accession>A0A7D9JH54</accession>
<dbReference type="Proteomes" id="UP001152795">
    <property type="component" value="Unassembled WGS sequence"/>
</dbReference>